<feature type="transmembrane region" description="Helical" evidence="6">
    <location>
        <begin position="40"/>
        <end position="62"/>
    </location>
</feature>
<dbReference type="Proteomes" id="UP001595796">
    <property type="component" value="Unassembled WGS sequence"/>
</dbReference>
<feature type="transmembrane region" description="Helical" evidence="6">
    <location>
        <begin position="114"/>
        <end position="136"/>
    </location>
</feature>
<evidence type="ECO:0000256" key="2">
    <source>
        <dbReference type="ARBA" id="ARBA00022475"/>
    </source>
</evidence>
<feature type="transmembrane region" description="Helical" evidence="6">
    <location>
        <begin position="6"/>
        <end position="28"/>
    </location>
</feature>
<keyword evidence="2" id="KW-1003">Cell membrane</keyword>
<dbReference type="RefSeq" id="WP_162799689.1">
    <property type="nucleotide sequence ID" value="NZ_JBHSJF010000004.1"/>
</dbReference>
<organism evidence="7 8">
    <name type="scientific">Flaviflagellibacter deserti</name>
    <dbReference type="NCBI Taxonomy" id="2267266"/>
    <lineage>
        <taxon>Bacteria</taxon>
        <taxon>Pseudomonadati</taxon>
        <taxon>Pseudomonadota</taxon>
        <taxon>Alphaproteobacteria</taxon>
        <taxon>Hyphomicrobiales</taxon>
        <taxon>Flaviflagellibacter</taxon>
    </lineage>
</organism>
<comment type="subcellular location">
    <subcellularLocation>
        <location evidence="1">Cell membrane</location>
        <topology evidence="1">Multi-pass membrane protein</topology>
    </subcellularLocation>
</comment>
<comment type="caution">
    <text evidence="7">The sequence shown here is derived from an EMBL/GenBank/DDBJ whole genome shotgun (WGS) entry which is preliminary data.</text>
</comment>
<evidence type="ECO:0000256" key="1">
    <source>
        <dbReference type="ARBA" id="ARBA00004651"/>
    </source>
</evidence>
<accession>A0ABV9YY86</accession>
<feature type="transmembrane region" description="Helical" evidence="6">
    <location>
        <begin position="190"/>
        <end position="210"/>
    </location>
</feature>
<feature type="transmembrane region" description="Helical" evidence="6">
    <location>
        <begin position="148"/>
        <end position="169"/>
    </location>
</feature>
<dbReference type="PANTHER" id="PTHR30086">
    <property type="entry name" value="ARGININE EXPORTER PROTEIN ARGO"/>
    <property type="match status" value="1"/>
</dbReference>
<evidence type="ECO:0000256" key="4">
    <source>
        <dbReference type="ARBA" id="ARBA00022989"/>
    </source>
</evidence>
<evidence type="ECO:0000313" key="7">
    <source>
        <dbReference type="EMBL" id="MFC5067194.1"/>
    </source>
</evidence>
<feature type="transmembrane region" description="Helical" evidence="6">
    <location>
        <begin position="74"/>
        <end position="93"/>
    </location>
</feature>
<dbReference type="InterPro" id="IPR001123">
    <property type="entry name" value="LeuE-type"/>
</dbReference>
<keyword evidence="8" id="KW-1185">Reference proteome</keyword>
<protein>
    <submittedName>
        <fullName evidence="7">LysE family translocator</fullName>
    </submittedName>
</protein>
<keyword evidence="4 6" id="KW-1133">Transmembrane helix</keyword>
<evidence type="ECO:0000256" key="6">
    <source>
        <dbReference type="SAM" id="Phobius"/>
    </source>
</evidence>
<dbReference type="Pfam" id="PF01810">
    <property type="entry name" value="LysE"/>
    <property type="match status" value="1"/>
</dbReference>
<name>A0ABV9YY86_9HYPH</name>
<proteinExistence type="predicted"/>
<dbReference type="PANTHER" id="PTHR30086:SF20">
    <property type="entry name" value="ARGININE EXPORTER PROTEIN ARGO-RELATED"/>
    <property type="match status" value="1"/>
</dbReference>
<dbReference type="EMBL" id="JBHSJF010000004">
    <property type="protein sequence ID" value="MFC5067194.1"/>
    <property type="molecule type" value="Genomic_DNA"/>
</dbReference>
<evidence type="ECO:0000313" key="8">
    <source>
        <dbReference type="Proteomes" id="UP001595796"/>
    </source>
</evidence>
<evidence type="ECO:0000256" key="3">
    <source>
        <dbReference type="ARBA" id="ARBA00022692"/>
    </source>
</evidence>
<evidence type="ECO:0000256" key="5">
    <source>
        <dbReference type="ARBA" id="ARBA00023136"/>
    </source>
</evidence>
<keyword evidence="5 6" id="KW-0472">Membrane</keyword>
<sequence>MLDWNLVGIGLGIGLAMAAPMGPANILVIHRGVRGGFKGAFVAGLGAMAGDGLYAAIAAFGVTAVSDAIEDHIGLIKLVGGVLLIAFGLIIIIHNPHPERGVEKDSRRSHVGAAVLAFFLVVANPGILLGFAAFFTGLDKFGRGPDDFVSAGILAAASLAGSFAWWLLIASLIARFRTYLTARWIRIMNIAAGLVFGAFGVIILCDIALYGL</sequence>
<gene>
    <name evidence="7" type="ORF">ACFPFW_04090</name>
</gene>
<keyword evidence="3 6" id="KW-0812">Transmembrane</keyword>
<reference evidence="8" key="1">
    <citation type="journal article" date="2019" name="Int. J. Syst. Evol. Microbiol.">
        <title>The Global Catalogue of Microorganisms (GCM) 10K type strain sequencing project: providing services to taxonomists for standard genome sequencing and annotation.</title>
        <authorList>
            <consortium name="The Broad Institute Genomics Platform"/>
            <consortium name="The Broad Institute Genome Sequencing Center for Infectious Disease"/>
            <person name="Wu L."/>
            <person name="Ma J."/>
        </authorList>
    </citation>
    <scope>NUCLEOTIDE SEQUENCE [LARGE SCALE GENOMIC DNA]</scope>
    <source>
        <strain evidence="8">CGMCC 1.16444</strain>
    </source>
</reference>